<dbReference type="CDD" id="cd00383">
    <property type="entry name" value="trans_reg_C"/>
    <property type="match status" value="1"/>
</dbReference>
<accession>A0ABU8MV22</accession>
<keyword evidence="2" id="KW-0597">Phosphoprotein</keyword>
<evidence type="ECO:0000259" key="4">
    <source>
        <dbReference type="PROSITE" id="PS50110"/>
    </source>
</evidence>
<name>A0ABU8MV22_9PSEU</name>
<gene>
    <name evidence="6" type="ORF">WCD74_24930</name>
</gene>
<dbReference type="InterPro" id="IPR011006">
    <property type="entry name" value="CheY-like_superfamily"/>
</dbReference>
<dbReference type="Gene3D" id="6.10.250.690">
    <property type="match status" value="1"/>
</dbReference>
<dbReference type="Gene3D" id="1.10.10.10">
    <property type="entry name" value="Winged helix-like DNA-binding domain superfamily/Winged helix DNA-binding domain"/>
    <property type="match status" value="1"/>
</dbReference>
<evidence type="ECO:0000256" key="1">
    <source>
        <dbReference type="ARBA" id="ARBA00023125"/>
    </source>
</evidence>
<feature type="domain" description="Response regulatory" evidence="4">
    <location>
        <begin position="3"/>
        <end position="117"/>
    </location>
</feature>
<feature type="DNA-binding region" description="OmpR/PhoB-type" evidence="3">
    <location>
        <begin position="128"/>
        <end position="232"/>
    </location>
</feature>
<dbReference type="SMART" id="SM00862">
    <property type="entry name" value="Trans_reg_C"/>
    <property type="match status" value="1"/>
</dbReference>
<dbReference type="InterPro" id="IPR001867">
    <property type="entry name" value="OmpR/PhoB-type_DNA-bd"/>
</dbReference>
<evidence type="ECO:0000256" key="2">
    <source>
        <dbReference type="PROSITE-ProRule" id="PRU00169"/>
    </source>
</evidence>
<dbReference type="PROSITE" id="PS51755">
    <property type="entry name" value="OMPR_PHOB"/>
    <property type="match status" value="1"/>
</dbReference>
<dbReference type="InterPro" id="IPR001789">
    <property type="entry name" value="Sig_transdc_resp-reg_receiver"/>
</dbReference>
<comment type="caution">
    <text evidence="6">The sequence shown here is derived from an EMBL/GenBank/DDBJ whole genome shotgun (WGS) entry which is preliminary data.</text>
</comment>
<reference evidence="6 7" key="1">
    <citation type="submission" date="2024-03" db="EMBL/GenBank/DDBJ databases">
        <title>Actinomycetospora sp. OC33-EN08, a novel actinomycete isolated from wild orchid (Aerides multiflora).</title>
        <authorList>
            <person name="Suriyachadkun C."/>
        </authorList>
    </citation>
    <scope>NUCLEOTIDE SEQUENCE [LARGE SCALE GENOMIC DNA]</scope>
    <source>
        <strain evidence="6 7">OC33-EN08</strain>
    </source>
</reference>
<dbReference type="SUPFAM" id="SSF52172">
    <property type="entry name" value="CheY-like"/>
    <property type="match status" value="1"/>
</dbReference>
<feature type="domain" description="OmpR/PhoB-type" evidence="5">
    <location>
        <begin position="128"/>
        <end position="232"/>
    </location>
</feature>
<dbReference type="InterPro" id="IPR039420">
    <property type="entry name" value="WalR-like"/>
</dbReference>
<dbReference type="Pfam" id="PF00486">
    <property type="entry name" value="Trans_reg_C"/>
    <property type="match status" value="1"/>
</dbReference>
<evidence type="ECO:0000259" key="5">
    <source>
        <dbReference type="PROSITE" id="PS51755"/>
    </source>
</evidence>
<dbReference type="InterPro" id="IPR036388">
    <property type="entry name" value="WH-like_DNA-bd_sf"/>
</dbReference>
<dbReference type="SUPFAM" id="SSF46894">
    <property type="entry name" value="C-terminal effector domain of the bipartite response regulators"/>
    <property type="match status" value="1"/>
</dbReference>
<keyword evidence="1 3" id="KW-0238">DNA-binding</keyword>
<sequence length="234" mass="25411">MSRVLVVDDDPHLLRTLRINLTAHGHTVVPVATGAAALRAAADRPAPDVVVLDLGLPDVSGLEVLEGIRGWSAMPVIVLSARTDAGDKVAALDGGADDYVTKPFGMPELLARIRAAVRRGAAVAGEAEPRVTTPDFEVDLVAKKVVRRGPEGASTEVHLSPTEWGVLEHLVRHPGMLVTQQQLLREVWGPQYGTEGHYLRVYLGHLRRKLEPEPSRPRYLITEPGRGYRFEPAG</sequence>
<proteinExistence type="predicted"/>
<keyword evidence="7" id="KW-1185">Reference proteome</keyword>
<dbReference type="Gene3D" id="3.40.50.2300">
    <property type="match status" value="1"/>
</dbReference>
<dbReference type="PANTHER" id="PTHR48111:SF50">
    <property type="entry name" value="KDP OPERON TRANSCRIPTIONAL REGULATORY PROTEIN KDPE"/>
    <property type="match status" value="1"/>
</dbReference>
<dbReference type="PANTHER" id="PTHR48111">
    <property type="entry name" value="REGULATOR OF RPOS"/>
    <property type="match status" value="1"/>
</dbReference>
<organism evidence="6 7">
    <name type="scientific">Actinomycetospora aurantiaca</name>
    <dbReference type="NCBI Taxonomy" id="3129233"/>
    <lineage>
        <taxon>Bacteria</taxon>
        <taxon>Bacillati</taxon>
        <taxon>Actinomycetota</taxon>
        <taxon>Actinomycetes</taxon>
        <taxon>Pseudonocardiales</taxon>
        <taxon>Pseudonocardiaceae</taxon>
        <taxon>Actinomycetospora</taxon>
    </lineage>
</organism>
<feature type="modified residue" description="4-aspartylphosphate" evidence="2">
    <location>
        <position position="53"/>
    </location>
</feature>
<dbReference type="PROSITE" id="PS50110">
    <property type="entry name" value="RESPONSE_REGULATORY"/>
    <property type="match status" value="1"/>
</dbReference>
<evidence type="ECO:0000313" key="7">
    <source>
        <dbReference type="Proteomes" id="UP001385809"/>
    </source>
</evidence>
<dbReference type="InterPro" id="IPR016032">
    <property type="entry name" value="Sig_transdc_resp-reg_C-effctor"/>
</dbReference>
<dbReference type="Pfam" id="PF00072">
    <property type="entry name" value="Response_reg"/>
    <property type="match status" value="1"/>
</dbReference>
<dbReference type="EMBL" id="JBBEGN010000018">
    <property type="protein sequence ID" value="MEJ2871032.1"/>
    <property type="molecule type" value="Genomic_DNA"/>
</dbReference>
<dbReference type="Proteomes" id="UP001385809">
    <property type="component" value="Unassembled WGS sequence"/>
</dbReference>
<evidence type="ECO:0000256" key="3">
    <source>
        <dbReference type="PROSITE-ProRule" id="PRU01091"/>
    </source>
</evidence>
<protein>
    <submittedName>
        <fullName evidence="6">Response regulator</fullName>
    </submittedName>
</protein>
<dbReference type="SMART" id="SM00448">
    <property type="entry name" value="REC"/>
    <property type="match status" value="1"/>
</dbReference>
<dbReference type="RefSeq" id="WP_337697603.1">
    <property type="nucleotide sequence ID" value="NZ_JBBEGN010000018.1"/>
</dbReference>
<evidence type="ECO:0000313" key="6">
    <source>
        <dbReference type="EMBL" id="MEJ2871032.1"/>
    </source>
</evidence>